<dbReference type="RefSeq" id="WP_045681440.1">
    <property type="nucleotide sequence ID" value="NZ_CP010803.1"/>
</dbReference>
<dbReference type="OrthoDB" id="8243411at2"/>
<dbReference type="GO" id="GO:0003677">
    <property type="term" value="F:DNA binding"/>
    <property type="evidence" value="ECO:0007669"/>
    <property type="project" value="InterPro"/>
</dbReference>
<organism evidence="2 3">
    <name type="scientific">Martelella endophytica</name>
    <dbReference type="NCBI Taxonomy" id="1486262"/>
    <lineage>
        <taxon>Bacteria</taxon>
        <taxon>Pseudomonadati</taxon>
        <taxon>Pseudomonadota</taxon>
        <taxon>Alphaproteobacteria</taxon>
        <taxon>Hyphomicrobiales</taxon>
        <taxon>Aurantimonadaceae</taxon>
        <taxon>Martelella</taxon>
    </lineage>
</organism>
<dbReference type="GO" id="GO:0006310">
    <property type="term" value="P:DNA recombination"/>
    <property type="evidence" value="ECO:0007669"/>
    <property type="project" value="UniProtKB-KW"/>
</dbReference>
<evidence type="ECO:0008006" key="4">
    <source>
        <dbReference type="Google" id="ProtNLM"/>
    </source>
</evidence>
<evidence type="ECO:0000313" key="3">
    <source>
        <dbReference type="Proteomes" id="UP000032611"/>
    </source>
</evidence>
<dbReference type="AlphaFoldDB" id="A0A0D5LPX3"/>
<dbReference type="KEGG" id="mey:TM49_11680"/>
<dbReference type="GO" id="GO:0015074">
    <property type="term" value="P:DNA integration"/>
    <property type="evidence" value="ECO:0007669"/>
    <property type="project" value="InterPro"/>
</dbReference>
<dbReference type="Gene3D" id="1.10.443.10">
    <property type="entry name" value="Intergrase catalytic core"/>
    <property type="match status" value="1"/>
</dbReference>
<dbReference type="HOGENOM" id="CLU_1575051_0_0_5"/>
<gene>
    <name evidence="2" type="ORF">TM49_11680</name>
</gene>
<keyword evidence="3" id="KW-1185">Reference proteome</keyword>
<dbReference type="PATRIC" id="fig|1486262.3.peg.2414"/>
<reference evidence="2 3" key="1">
    <citation type="journal article" date="2015" name="Genome Announc.">
        <title>Complete genome sequence of Martelella endophytica YC6887, which has antifungal activity associated with a halophyte.</title>
        <authorList>
            <person name="Khan A."/>
            <person name="Khan H."/>
            <person name="Chung E.J."/>
            <person name="Hossain M.T."/>
            <person name="Chung Y.R."/>
        </authorList>
    </citation>
    <scope>NUCLEOTIDE SEQUENCE [LARGE SCALE GENOMIC DNA]</scope>
    <source>
        <strain evidence="2">YC6887</strain>
    </source>
</reference>
<name>A0A0D5LPX3_MAREN</name>
<dbReference type="STRING" id="1486262.TM49_11680"/>
<evidence type="ECO:0000313" key="2">
    <source>
        <dbReference type="EMBL" id="AJY46186.1"/>
    </source>
</evidence>
<sequence>MDGRYWVPLIAALTGARREEIAGIKAAEIIQVDGTWCFDIKPNANRRLKNRQSERRVPIHAQLLDLGLIKYVRSMARRGATVDLFPDLKPSKATGNFGDQAYPAFANAMNDQISDVDKKSLHSFRHYIIDVINNTSVKSEYRNDLLGHLGESIGSSRYGSGTSIANLRATIDLLPRIAALEPFCQTFEAGSQS</sequence>
<dbReference type="InterPro" id="IPR013762">
    <property type="entry name" value="Integrase-like_cat_sf"/>
</dbReference>
<dbReference type="InterPro" id="IPR011010">
    <property type="entry name" value="DNA_brk_join_enz"/>
</dbReference>
<proteinExistence type="predicted"/>
<dbReference type="Proteomes" id="UP000032611">
    <property type="component" value="Chromosome"/>
</dbReference>
<dbReference type="CDD" id="cd01184">
    <property type="entry name" value="INT_C_like_1"/>
    <property type="match status" value="1"/>
</dbReference>
<protein>
    <recommendedName>
        <fullName evidence="4">Tyr recombinase domain-containing protein</fullName>
    </recommendedName>
</protein>
<keyword evidence="1" id="KW-0233">DNA recombination</keyword>
<accession>A0A0D5LPX3</accession>
<dbReference type="SUPFAM" id="SSF56349">
    <property type="entry name" value="DNA breaking-rejoining enzymes"/>
    <property type="match status" value="1"/>
</dbReference>
<evidence type="ECO:0000256" key="1">
    <source>
        <dbReference type="ARBA" id="ARBA00023172"/>
    </source>
</evidence>
<dbReference type="EMBL" id="CP010803">
    <property type="protein sequence ID" value="AJY46186.1"/>
    <property type="molecule type" value="Genomic_DNA"/>
</dbReference>